<feature type="active site" description="Acyl-thioester intermediate" evidence="2">
    <location>
        <position position="223"/>
    </location>
</feature>
<evidence type="ECO:0000256" key="1">
    <source>
        <dbReference type="ARBA" id="ARBA00022801"/>
    </source>
</evidence>
<feature type="transmembrane region" description="Helical" evidence="3">
    <location>
        <begin position="257"/>
        <end position="277"/>
    </location>
</feature>
<keyword evidence="1" id="KW-0378">Hydrolase</keyword>
<dbReference type="NCBIfam" id="NF033745">
    <property type="entry name" value="class_C_sortase"/>
    <property type="match status" value="1"/>
</dbReference>
<organism evidence="4 5">
    <name type="scientific">Bacillus wiedmannii</name>
    <dbReference type="NCBI Taxonomy" id="1890302"/>
    <lineage>
        <taxon>Bacteria</taxon>
        <taxon>Bacillati</taxon>
        <taxon>Bacillota</taxon>
        <taxon>Bacilli</taxon>
        <taxon>Bacillales</taxon>
        <taxon>Bacillaceae</taxon>
        <taxon>Bacillus</taxon>
        <taxon>Bacillus cereus group</taxon>
    </lineage>
</organism>
<dbReference type="SUPFAM" id="SSF63817">
    <property type="entry name" value="Sortase"/>
    <property type="match status" value="1"/>
</dbReference>
<dbReference type="Proteomes" id="UP000220621">
    <property type="component" value="Unassembled WGS sequence"/>
</dbReference>
<dbReference type="InterPro" id="IPR042002">
    <property type="entry name" value="Sortase_C"/>
</dbReference>
<accession>A0A1A9PRW7</accession>
<comment type="caution">
    <text evidence="4">The sequence shown here is derived from an EMBL/GenBank/DDBJ whole genome shotgun (WGS) entry which is preliminary data.</text>
</comment>
<proteinExistence type="predicted"/>
<gene>
    <name evidence="4" type="ORF">CN611_10240</name>
</gene>
<dbReference type="EMBL" id="NUDL01000027">
    <property type="protein sequence ID" value="PEM56807.1"/>
    <property type="molecule type" value="Genomic_DNA"/>
</dbReference>
<dbReference type="InterPro" id="IPR005754">
    <property type="entry name" value="Sortase"/>
</dbReference>
<evidence type="ECO:0000313" key="4">
    <source>
        <dbReference type="EMBL" id="PEM56807.1"/>
    </source>
</evidence>
<sequence length="283" mass="32494">MLPSFQYFSICRGGNMKRNLVLGGIFLFGLAIFLYPTISNWLATRAHYSEISSYDKKIKALQKKEVERREKEATEYNKQVQTSMKTFADPFSEEKNNHHQAYVDALNLGDVMGYIEISKINIKLPIYQGTSEEVLSRGVGHLDYSSLPAGGENTHTILTGHRGLPSAKLFTDLDKLSEGDLFYIHSLDKILAYKVDQIKVVLPHETDDLKIVENKDYITLITCTPYGVNTNRLLVRGERVEFNEKVKQKMRKEIFMFNKWTVVVLILLFCVLLVAIYKKKLTR</sequence>
<dbReference type="CDD" id="cd05827">
    <property type="entry name" value="Sortase_C"/>
    <property type="match status" value="1"/>
</dbReference>
<name>A0A1A9PRW7_9BACI</name>
<feature type="active site" description="Proton donor/acceptor" evidence="2">
    <location>
        <position position="161"/>
    </location>
</feature>
<keyword evidence="3" id="KW-0472">Membrane</keyword>
<dbReference type="AlphaFoldDB" id="A0A1A9PRW7"/>
<dbReference type="GO" id="GO:0016787">
    <property type="term" value="F:hydrolase activity"/>
    <property type="evidence" value="ECO:0007669"/>
    <property type="project" value="UniProtKB-KW"/>
</dbReference>
<reference evidence="4 5" key="1">
    <citation type="submission" date="2017-09" db="EMBL/GenBank/DDBJ databases">
        <title>Large-scale bioinformatics analysis of Bacillus genomes uncovers conserved roles of natural products in bacterial physiology.</title>
        <authorList>
            <consortium name="Agbiome Team Llc"/>
            <person name="Bleich R.M."/>
            <person name="Grubbs K.J."/>
            <person name="Santa Maria K.C."/>
            <person name="Allen S.E."/>
            <person name="Farag S."/>
            <person name="Shank E.A."/>
            <person name="Bowers A."/>
        </authorList>
    </citation>
    <scope>NUCLEOTIDE SEQUENCE [LARGE SCALE GENOMIC DNA]</scope>
    <source>
        <strain evidence="4 5">AFS010764</strain>
    </source>
</reference>
<keyword evidence="3" id="KW-0812">Transmembrane</keyword>
<keyword evidence="3" id="KW-1133">Transmembrane helix</keyword>
<dbReference type="Gene3D" id="2.40.260.10">
    <property type="entry name" value="Sortase"/>
    <property type="match status" value="1"/>
</dbReference>
<feature type="transmembrane region" description="Helical" evidence="3">
    <location>
        <begin position="20"/>
        <end position="43"/>
    </location>
</feature>
<dbReference type="Pfam" id="PF04203">
    <property type="entry name" value="Sortase"/>
    <property type="match status" value="1"/>
</dbReference>
<evidence type="ECO:0000313" key="5">
    <source>
        <dbReference type="Proteomes" id="UP000220621"/>
    </source>
</evidence>
<dbReference type="NCBIfam" id="TIGR01076">
    <property type="entry name" value="sortase_fam"/>
    <property type="match status" value="1"/>
</dbReference>
<protein>
    <submittedName>
        <fullName evidence="4">Class C sortase</fullName>
    </submittedName>
</protein>
<evidence type="ECO:0000256" key="2">
    <source>
        <dbReference type="PIRSR" id="PIRSR605754-1"/>
    </source>
</evidence>
<evidence type="ECO:0000256" key="3">
    <source>
        <dbReference type="SAM" id="Phobius"/>
    </source>
</evidence>
<dbReference type="InterPro" id="IPR023365">
    <property type="entry name" value="Sortase_dom-sf"/>
</dbReference>